<sequence length="341" mass="37583">MIPNMKKFTNSAALKCALLLLRFGSIAVSGEITAKPPEDVHLFYEELSSLGWYDDNIVVDSNIPVTIQRYYDEDYFFMVGMQPVKEGDMKILVTSNCNSSATSIIPNVTVNSTNDVNGGRSSTSVTIQLDGAQSTTEFLTPSSYHAIWSYTSRCSYPPDGGVSILTEGVDYEDENPSSSSVCRNSFLLSMFVLLQGVLSKRNENQRSLESSNDCIFNAEILLDGCKYDLNVTAPSARAINSTMVNYIKEESELCTTNYEVDLTFKNTVLEGNSTLYVPKMTGNVCARPIEGRPFVDSLGNTLFATPLIATTSASWSASKQGNESSSCTKRFLYHQRTIPWT</sequence>
<feature type="chain" id="PRO_5042081790" description="Subtilisin" evidence="1">
    <location>
        <begin position="31"/>
        <end position="341"/>
    </location>
</feature>
<name>A0AAD9DB57_9STRA</name>
<evidence type="ECO:0000313" key="2">
    <source>
        <dbReference type="EMBL" id="KAK1739499.1"/>
    </source>
</evidence>
<reference evidence="2" key="1">
    <citation type="submission" date="2023-06" db="EMBL/GenBank/DDBJ databases">
        <title>Survivors Of The Sea: Transcriptome response of Skeletonema marinoi to long-term dormancy.</title>
        <authorList>
            <person name="Pinder M.I.M."/>
            <person name="Kourtchenko O."/>
            <person name="Robertson E.K."/>
            <person name="Larsson T."/>
            <person name="Maumus F."/>
            <person name="Osuna-Cruz C.M."/>
            <person name="Vancaester E."/>
            <person name="Stenow R."/>
            <person name="Vandepoele K."/>
            <person name="Ploug H."/>
            <person name="Bruchert V."/>
            <person name="Godhe A."/>
            <person name="Topel M."/>
        </authorList>
    </citation>
    <scope>NUCLEOTIDE SEQUENCE</scope>
    <source>
        <strain evidence="2">R05AC</strain>
    </source>
</reference>
<dbReference type="EMBL" id="JATAAI010000018">
    <property type="protein sequence ID" value="KAK1739499.1"/>
    <property type="molecule type" value="Genomic_DNA"/>
</dbReference>
<proteinExistence type="predicted"/>
<accession>A0AAD9DB57</accession>
<feature type="signal peptide" evidence="1">
    <location>
        <begin position="1"/>
        <end position="30"/>
    </location>
</feature>
<dbReference type="PANTHER" id="PTHR38081:SF1">
    <property type="entry name" value="WAP DOMAIN-CONTAINING PROTEIN"/>
    <property type="match status" value="1"/>
</dbReference>
<dbReference type="Proteomes" id="UP001224775">
    <property type="component" value="Unassembled WGS sequence"/>
</dbReference>
<evidence type="ECO:0000313" key="3">
    <source>
        <dbReference type="Proteomes" id="UP001224775"/>
    </source>
</evidence>
<dbReference type="PANTHER" id="PTHR38081">
    <property type="entry name" value="WAP DOMAIN-CONTAINING PROTEIN"/>
    <property type="match status" value="1"/>
</dbReference>
<dbReference type="AlphaFoldDB" id="A0AAD9DB57"/>
<gene>
    <name evidence="2" type="ORF">QTG54_010042</name>
</gene>
<organism evidence="2 3">
    <name type="scientific">Skeletonema marinoi</name>
    <dbReference type="NCBI Taxonomy" id="267567"/>
    <lineage>
        <taxon>Eukaryota</taxon>
        <taxon>Sar</taxon>
        <taxon>Stramenopiles</taxon>
        <taxon>Ochrophyta</taxon>
        <taxon>Bacillariophyta</taxon>
        <taxon>Coscinodiscophyceae</taxon>
        <taxon>Thalassiosirophycidae</taxon>
        <taxon>Thalassiosirales</taxon>
        <taxon>Skeletonemataceae</taxon>
        <taxon>Skeletonema</taxon>
        <taxon>Skeletonema marinoi-dohrnii complex</taxon>
    </lineage>
</organism>
<evidence type="ECO:0008006" key="4">
    <source>
        <dbReference type="Google" id="ProtNLM"/>
    </source>
</evidence>
<evidence type="ECO:0000256" key="1">
    <source>
        <dbReference type="SAM" id="SignalP"/>
    </source>
</evidence>
<keyword evidence="3" id="KW-1185">Reference proteome</keyword>
<keyword evidence="1" id="KW-0732">Signal</keyword>
<protein>
    <recommendedName>
        <fullName evidence="4">Subtilisin</fullName>
    </recommendedName>
</protein>
<comment type="caution">
    <text evidence="2">The sequence shown here is derived from an EMBL/GenBank/DDBJ whole genome shotgun (WGS) entry which is preliminary data.</text>
</comment>